<dbReference type="EMBL" id="KV419402">
    <property type="protein sequence ID" value="KZS95105.1"/>
    <property type="molecule type" value="Genomic_DNA"/>
</dbReference>
<feature type="region of interest" description="Disordered" evidence="1">
    <location>
        <begin position="544"/>
        <end position="607"/>
    </location>
</feature>
<feature type="region of interest" description="Disordered" evidence="1">
    <location>
        <begin position="1"/>
        <end position="48"/>
    </location>
</feature>
<gene>
    <name evidence="3" type="ORF">SISNIDRAFT_464762</name>
</gene>
<proteinExistence type="predicted"/>
<accession>A0A164WJP0</accession>
<organism evidence="3 4">
    <name type="scientific">Sistotremastrum niveocremeum HHB9708</name>
    <dbReference type="NCBI Taxonomy" id="1314777"/>
    <lineage>
        <taxon>Eukaryota</taxon>
        <taxon>Fungi</taxon>
        <taxon>Dikarya</taxon>
        <taxon>Basidiomycota</taxon>
        <taxon>Agaricomycotina</taxon>
        <taxon>Agaricomycetes</taxon>
        <taxon>Sistotremastrales</taxon>
        <taxon>Sistotremastraceae</taxon>
        <taxon>Sertulicium</taxon>
        <taxon>Sertulicium niveocremeum</taxon>
    </lineage>
</organism>
<feature type="compositionally biased region" description="Acidic residues" evidence="1">
    <location>
        <begin position="404"/>
        <end position="440"/>
    </location>
</feature>
<dbReference type="InterPro" id="IPR045341">
    <property type="entry name" value="DUF6532"/>
</dbReference>
<feature type="region of interest" description="Disordered" evidence="1">
    <location>
        <begin position="82"/>
        <end position="117"/>
    </location>
</feature>
<keyword evidence="4" id="KW-1185">Reference proteome</keyword>
<dbReference type="Pfam" id="PF20149">
    <property type="entry name" value="DUF6532"/>
    <property type="match status" value="1"/>
</dbReference>
<feature type="region of interest" description="Disordered" evidence="1">
    <location>
        <begin position="352"/>
        <end position="379"/>
    </location>
</feature>
<sequence length="899" mass="97489">MAHGRRAGQFLVPAEQGDGGGEVAVTDAEVDQQKKGTQGQESDTEPVPAVVAAGKTASKVVAAATDEETGENIFAPSLSKRKVANKSKKKVSAAPTTKSTTAAPKPKKIVKSATPGKVPTEKQLQAARLKVIKATAIVEEMQRAALKDSTNASKVAVVADKRTSAHTIVRGSLTVHNSILTYFQVEEVAACEGGHCSAYTQRLSEAYAETEAAPPLPPIDENSPDADDRMAMANLRGDATATLMQPSNNTQSSTQPLTPGVPKARPALVGLPAEKAQANAAPAGKPSSPARHSSAAALTPKRGFLLQKAHTVFANANWDELQNWIETFDTLEKAVTPRASIPASQVLQRSGVAKKTVQAPKPVGQPSQSQVVRTVASESESEAVGQLEMALRREIRAGKMPMIADEEEEEGEEEEGEEGEEGEDDQYEEEEDGEEEEYEDGGAVVRNALDQDIGEVRYDQDSGENQYHDFAEMALDRDADIEDTQPVGDLGHVEANHLQEQDFELPTAHREDTPLPDAEGYNAQHLNSQEMEVELPDETRALPEPRAESSLGGFQALTSGPVVTQKEKSRPKRSHAAIRTSNAPEGIEIEDSQSDNGQAPPKKARAVRNSLKDPNKEPAEHQLGAMQPIQRAVVEKAMELFKLFLVRVNAFPNRKQALFEAKELIEVAIKWLEANDPEFVRADLVITEGMEKAVAACQCSFRLTVKTAAGAAVDTAYDLFDVTKKWNDGPLRSTASSARVKARVAHLKSDYRFLTEYREARNPIHFGNLAIQLTVRGAFYGKNTISQLFPDEFAVVPIKALALAASAVLCVLDAHQEGYKSSVDFSGKTYGNGYVDFTQQLDFLSKNAPDDKLIRKVLQGWARQGVNTTTRRKASGFKVQLGDPALATDTDEEEEEEEF</sequence>
<evidence type="ECO:0000313" key="3">
    <source>
        <dbReference type="EMBL" id="KZS95105.1"/>
    </source>
</evidence>
<dbReference type="AlphaFoldDB" id="A0A164WJP0"/>
<feature type="region of interest" description="Disordered" evidence="1">
    <location>
        <begin position="277"/>
        <end position="296"/>
    </location>
</feature>
<protein>
    <recommendedName>
        <fullName evidence="2">DUF6532 domain-containing protein</fullName>
    </recommendedName>
</protein>
<name>A0A164WJP0_9AGAM</name>
<feature type="compositionally biased region" description="Acidic residues" evidence="1">
    <location>
        <begin position="889"/>
        <end position="899"/>
    </location>
</feature>
<evidence type="ECO:0000256" key="1">
    <source>
        <dbReference type="SAM" id="MobiDB-lite"/>
    </source>
</evidence>
<dbReference type="STRING" id="1314777.A0A164WJP0"/>
<feature type="compositionally biased region" description="Low complexity" evidence="1">
    <location>
        <begin position="92"/>
        <end position="104"/>
    </location>
</feature>
<reference evidence="3 4" key="1">
    <citation type="journal article" date="2016" name="Mol. Biol. Evol.">
        <title>Comparative Genomics of Early-Diverging Mushroom-Forming Fungi Provides Insights into the Origins of Lignocellulose Decay Capabilities.</title>
        <authorList>
            <person name="Nagy L.G."/>
            <person name="Riley R."/>
            <person name="Tritt A."/>
            <person name="Adam C."/>
            <person name="Daum C."/>
            <person name="Floudas D."/>
            <person name="Sun H."/>
            <person name="Yadav J.S."/>
            <person name="Pangilinan J."/>
            <person name="Larsson K.H."/>
            <person name="Matsuura K."/>
            <person name="Barry K."/>
            <person name="Labutti K."/>
            <person name="Kuo R."/>
            <person name="Ohm R.A."/>
            <person name="Bhattacharya S.S."/>
            <person name="Shirouzu T."/>
            <person name="Yoshinaga Y."/>
            <person name="Martin F.M."/>
            <person name="Grigoriev I.V."/>
            <person name="Hibbett D.S."/>
        </authorList>
    </citation>
    <scope>NUCLEOTIDE SEQUENCE [LARGE SCALE GENOMIC DNA]</scope>
    <source>
        <strain evidence="3 4">HHB9708</strain>
    </source>
</reference>
<evidence type="ECO:0000259" key="2">
    <source>
        <dbReference type="Pfam" id="PF20149"/>
    </source>
</evidence>
<feature type="region of interest" description="Disordered" evidence="1">
    <location>
        <begin position="398"/>
        <end position="444"/>
    </location>
</feature>
<feature type="region of interest" description="Disordered" evidence="1">
    <location>
        <begin position="877"/>
        <end position="899"/>
    </location>
</feature>
<dbReference type="Proteomes" id="UP000076722">
    <property type="component" value="Unassembled WGS sequence"/>
</dbReference>
<feature type="domain" description="DUF6532" evidence="2">
    <location>
        <begin position="637"/>
        <end position="842"/>
    </location>
</feature>
<evidence type="ECO:0000313" key="4">
    <source>
        <dbReference type="Proteomes" id="UP000076722"/>
    </source>
</evidence>
<feature type="compositionally biased region" description="Basic residues" evidence="1">
    <location>
        <begin position="82"/>
        <end position="91"/>
    </location>
</feature>
<feature type="region of interest" description="Disordered" evidence="1">
    <location>
        <begin position="507"/>
        <end position="526"/>
    </location>
</feature>
<feature type="compositionally biased region" description="Polar residues" evidence="1">
    <location>
        <begin position="365"/>
        <end position="378"/>
    </location>
</feature>